<evidence type="ECO:0000313" key="1">
    <source>
        <dbReference type="EMBL" id="RNL86280.1"/>
    </source>
</evidence>
<name>A0A3N0EEI3_SINP1</name>
<sequence length="74" mass="8303">MTNIIWLKKDFSNVMQKNGYPFSPLFTKPGDIISRVDHTEVLVADRLPVFDNTNCTTGGCCFIVPGRKKRICPG</sequence>
<dbReference type="EMBL" id="RJTM01000084">
    <property type="protein sequence ID" value="RNL86280.1"/>
    <property type="molecule type" value="Genomic_DNA"/>
</dbReference>
<proteinExistence type="predicted"/>
<protein>
    <submittedName>
        <fullName evidence="1">Uncharacterized protein</fullName>
    </submittedName>
</protein>
<reference evidence="1 2" key="1">
    <citation type="submission" date="2018-10" db="EMBL/GenBank/DDBJ databases">
        <title>Sinomicrobium pectinilyticum sp. nov., a pectinase-producing bacterium isolated from alkaline and saline soil, and emended description of the genus Sinomicrobium.</title>
        <authorList>
            <person name="Cheng B."/>
            <person name="Li C."/>
            <person name="Lai Q."/>
            <person name="Du M."/>
            <person name="Shao Z."/>
            <person name="Xu P."/>
            <person name="Yang C."/>
        </authorList>
    </citation>
    <scope>NUCLEOTIDE SEQUENCE [LARGE SCALE GENOMIC DNA]</scope>
    <source>
        <strain evidence="1 2">5DNS001</strain>
    </source>
</reference>
<organism evidence="1 2">
    <name type="scientific">Sinomicrobium pectinilyticum</name>
    <dbReference type="NCBI Taxonomy" id="1084421"/>
    <lineage>
        <taxon>Bacteria</taxon>
        <taxon>Pseudomonadati</taxon>
        <taxon>Bacteroidota</taxon>
        <taxon>Flavobacteriia</taxon>
        <taxon>Flavobacteriales</taxon>
        <taxon>Flavobacteriaceae</taxon>
        <taxon>Sinomicrobium</taxon>
    </lineage>
</organism>
<dbReference type="Proteomes" id="UP000267469">
    <property type="component" value="Unassembled WGS sequence"/>
</dbReference>
<gene>
    <name evidence="1" type="ORF">ED312_11615</name>
</gene>
<comment type="caution">
    <text evidence="1">The sequence shown here is derived from an EMBL/GenBank/DDBJ whole genome shotgun (WGS) entry which is preliminary data.</text>
</comment>
<accession>A0A3N0EEI3</accession>
<dbReference type="AlphaFoldDB" id="A0A3N0EEI3"/>
<keyword evidence="2" id="KW-1185">Reference proteome</keyword>
<evidence type="ECO:0000313" key="2">
    <source>
        <dbReference type="Proteomes" id="UP000267469"/>
    </source>
</evidence>